<name>A0A7I9YIT6_MYCBU</name>
<evidence type="ECO:0000256" key="1">
    <source>
        <dbReference type="ARBA" id="ARBA00001971"/>
    </source>
</evidence>
<dbReference type="GO" id="GO:0005506">
    <property type="term" value="F:iron ion binding"/>
    <property type="evidence" value="ECO:0007669"/>
    <property type="project" value="InterPro"/>
</dbReference>
<keyword evidence="4 8" id="KW-0479">Metal-binding</keyword>
<comment type="similarity">
    <text evidence="2 8">Belongs to the cytochrome P450 family.</text>
</comment>
<dbReference type="Gene3D" id="1.10.630.10">
    <property type="entry name" value="Cytochrome P450"/>
    <property type="match status" value="1"/>
</dbReference>
<evidence type="ECO:0000256" key="4">
    <source>
        <dbReference type="ARBA" id="ARBA00022723"/>
    </source>
</evidence>
<evidence type="ECO:0000256" key="3">
    <source>
        <dbReference type="ARBA" id="ARBA00022617"/>
    </source>
</evidence>
<dbReference type="GO" id="GO:0006707">
    <property type="term" value="P:cholesterol catabolic process"/>
    <property type="evidence" value="ECO:0007669"/>
    <property type="project" value="TreeGrafter"/>
</dbReference>
<comment type="caution">
    <text evidence="9">The sequence shown here is derived from an EMBL/GenBank/DDBJ whole genome shotgun (WGS) entry which is preliminary data.</text>
</comment>
<dbReference type="FunFam" id="1.10.630.10:FF:000018">
    <property type="entry name" value="Cytochrome P450 monooxygenase"/>
    <property type="match status" value="1"/>
</dbReference>
<dbReference type="EMBL" id="BLKZ01000001">
    <property type="protein sequence ID" value="GFG88587.1"/>
    <property type="molecule type" value="Genomic_DNA"/>
</dbReference>
<evidence type="ECO:0000256" key="6">
    <source>
        <dbReference type="ARBA" id="ARBA00023004"/>
    </source>
</evidence>
<organism evidence="9 10">
    <name type="scientific">Mycobacterium bourgelatii</name>
    <dbReference type="NCBI Taxonomy" id="1273442"/>
    <lineage>
        <taxon>Bacteria</taxon>
        <taxon>Bacillati</taxon>
        <taxon>Actinomycetota</taxon>
        <taxon>Actinomycetes</taxon>
        <taxon>Mycobacteriales</taxon>
        <taxon>Mycobacteriaceae</taxon>
        <taxon>Mycobacterium</taxon>
    </lineage>
</organism>
<proteinExistence type="inferred from homology"/>
<dbReference type="PROSITE" id="PS00086">
    <property type="entry name" value="CYTOCHROME_P450"/>
    <property type="match status" value="1"/>
</dbReference>
<evidence type="ECO:0000256" key="2">
    <source>
        <dbReference type="ARBA" id="ARBA00010617"/>
    </source>
</evidence>
<evidence type="ECO:0000256" key="7">
    <source>
        <dbReference type="ARBA" id="ARBA00023033"/>
    </source>
</evidence>
<protein>
    <submittedName>
        <fullName evidence="9">Cytochrome P450</fullName>
    </submittedName>
</protein>
<evidence type="ECO:0000313" key="10">
    <source>
        <dbReference type="Proteomes" id="UP000465360"/>
    </source>
</evidence>
<dbReference type="PRINTS" id="PR00359">
    <property type="entry name" value="BP450"/>
</dbReference>
<dbReference type="InterPro" id="IPR001128">
    <property type="entry name" value="Cyt_P450"/>
</dbReference>
<keyword evidence="7 8" id="KW-0503">Monooxygenase</keyword>
<evidence type="ECO:0000256" key="8">
    <source>
        <dbReference type="RuleBase" id="RU000461"/>
    </source>
</evidence>
<dbReference type="InterPro" id="IPR036396">
    <property type="entry name" value="Cyt_P450_sf"/>
</dbReference>
<dbReference type="InterPro" id="IPR002397">
    <property type="entry name" value="Cyt_P450_B"/>
</dbReference>
<dbReference type="CDD" id="cd11033">
    <property type="entry name" value="CYP142-like"/>
    <property type="match status" value="1"/>
</dbReference>
<gene>
    <name evidence="9" type="ORF">MBOU_06290</name>
</gene>
<dbReference type="GO" id="GO:0020037">
    <property type="term" value="F:heme binding"/>
    <property type="evidence" value="ECO:0007669"/>
    <property type="project" value="InterPro"/>
</dbReference>
<dbReference type="PRINTS" id="PR00385">
    <property type="entry name" value="P450"/>
</dbReference>
<accession>A0A7I9YIT6</accession>
<dbReference type="PANTHER" id="PTHR46696">
    <property type="entry name" value="P450, PUTATIVE (EUROFUNG)-RELATED"/>
    <property type="match status" value="1"/>
</dbReference>
<dbReference type="Pfam" id="PF00067">
    <property type="entry name" value="p450"/>
    <property type="match status" value="1"/>
</dbReference>
<keyword evidence="10" id="KW-1185">Reference proteome</keyword>
<dbReference type="GO" id="GO:0036199">
    <property type="term" value="F:cholest-4-en-3-one 26-monooxygenase activity"/>
    <property type="evidence" value="ECO:0007669"/>
    <property type="project" value="TreeGrafter"/>
</dbReference>
<evidence type="ECO:0000313" key="9">
    <source>
        <dbReference type="EMBL" id="GFG88587.1"/>
    </source>
</evidence>
<keyword evidence="5 8" id="KW-0560">Oxidoreductase</keyword>
<sequence length="416" mass="46255">MSARIVDAAAEIFADPTSYADEARLHAAMTHLRAHAPVSWVDRPPFRPFWAITKHADVMEIERANNLFLSAPRPLLATAEADDLSQSLLDAGMGLRTLVHMDDPHHREVRAIGADWFRPKAMRALKVRIDELAKIHVDKLLSVGPECDFVTEVAQNYPLYVILSLLGLPESDFPLMLRLTHELFGGDDTEFRRGTTPEEQLNVLLEFLAYFNDLTAARRANPTDDLASAIANARVNGEPLSDLDTASYYVIIATAGHDTTSATIAGGLQALIENPDQLERLTNNLDLMPLATEEMVRWVTPVKEFMRTAAEDTTVRGVPIAKGESVYLSYVSANRDEEVFDDPFRFDVGRNPNKHLGFGYGIHFCLGAALARMEISSFFTELLPRLKSIELSGKPELVSTTFVGGLKHLPIRYSLR</sequence>
<dbReference type="GO" id="GO:0008395">
    <property type="term" value="F:steroid hydroxylase activity"/>
    <property type="evidence" value="ECO:0007669"/>
    <property type="project" value="TreeGrafter"/>
</dbReference>
<comment type="cofactor">
    <cofactor evidence="1">
        <name>heme</name>
        <dbReference type="ChEBI" id="CHEBI:30413"/>
    </cofactor>
</comment>
<dbReference type="SUPFAM" id="SSF48264">
    <property type="entry name" value="Cytochrome P450"/>
    <property type="match status" value="1"/>
</dbReference>
<evidence type="ECO:0000256" key="5">
    <source>
        <dbReference type="ARBA" id="ARBA00023002"/>
    </source>
</evidence>
<keyword evidence="6 8" id="KW-0408">Iron</keyword>
<dbReference type="RefSeq" id="WP_163707717.1">
    <property type="nucleotide sequence ID" value="NZ_BLKZ01000001.1"/>
</dbReference>
<reference evidence="9 10" key="1">
    <citation type="journal article" date="2019" name="Emerg. Microbes Infect.">
        <title>Comprehensive subspecies identification of 175 nontuberculous mycobacteria species based on 7547 genomic profiles.</title>
        <authorList>
            <person name="Matsumoto Y."/>
            <person name="Kinjo T."/>
            <person name="Motooka D."/>
            <person name="Nabeya D."/>
            <person name="Jung N."/>
            <person name="Uechi K."/>
            <person name="Horii T."/>
            <person name="Iida T."/>
            <person name="Fujita J."/>
            <person name="Nakamura S."/>
        </authorList>
    </citation>
    <scope>NUCLEOTIDE SEQUENCE [LARGE SCALE GENOMIC DNA]</scope>
    <source>
        <strain evidence="9 10">JCM 30725</strain>
    </source>
</reference>
<dbReference type="PANTHER" id="PTHR46696:SF4">
    <property type="entry name" value="BIOTIN BIOSYNTHESIS CYTOCHROME P450"/>
    <property type="match status" value="1"/>
</dbReference>
<keyword evidence="3 8" id="KW-0349">Heme</keyword>
<dbReference type="Proteomes" id="UP000465360">
    <property type="component" value="Unassembled WGS sequence"/>
</dbReference>
<dbReference type="AlphaFoldDB" id="A0A7I9YIT6"/>
<dbReference type="InterPro" id="IPR017972">
    <property type="entry name" value="Cyt_P450_CS"/>
</dbReference>